<dbReference type="AlphaFoldDB" id="A0A939QME2"/>
<name>A0A939QME2_9MICO</name>
<evidence type="ECO:0000259" key="1">
    <source>
        <dbReference type="SMART" id="SM00881"/>
    </source>
</evidence>
<protein>
    <submittedName>
        <fullName evidence="3">CoA-binding protein</fullName>
    </submittedName>
</protein>
<proteinExistence type="predicted"/>
<dbReference type="EMBL" id="JAGFOA010000005">
    <property type="protein sequence ID" value="MBO3664392.1"/>
    <property type="molecule type" value="Genomic_DNA"/>
</dbReference>
<dbReference type="EMBL" id="JAGFOA010000001">
    <property type="protein sequence ID" value="MBO3662400.1"/>
    <property type="molecule type" value="Genomic_DNA"/>
</dbReference>
<dbReference type="SMART" id="SM00881">
    <property type="entry name" value="CoA_binding"/>
    <property type="match status" value="1"/>
</dbReference>
<evidence type="ECO:0000313" key="3">
    <source>
        <dbReference type="EMBL" id="MBO3664392.1"/>
    </source>
</evidence>
<keyword evidence="4" id="KW-1185">Reference proteome</keyword>
<dbReference type="Gene3D" id="3.40.50.720">
    <property type="entry name" value="NAD(P)-binding Rossmann-like Domain"/>
    <property type="match status" value="1"/>
</dbReference>
<evidence type="ECO:0000313" key="2">
    <source>
        <dbReference type="EMBL" id="MBO3662400.1"/>
    </source>
</evidence>
<comment type="caution">
    <text evidence="3">The sequence shown here is derived from an EMBL/GenBank/DDBJ whole genome shotgun (WGS) entry which is preliminary data.</text>
</comment>
<gene>
    <name evidence="2" type="ORF">J5V96_02625</name>
    <name evidence="3" type="ORF">J5V96_12870</name>
</gene>
<dbReference type="SUPFAM" id="SSF51735">
    <property type="entry name" value="NAD(P)-binding Rossmann-fold domains"/>
    <property type="match status" value="1"/>
</dbReference>
<dbReference type="Pfam" id="PF13380">
    <property type="entry name" value="CoA_binding_2"/>
    <property type="match status" value="1"/>
</dbReference>
<feature type="domain" description="CoA-binding" evidence="1">
    <location>
        <begin position="37"/>
        <end position="130"/>
    </location>
</feature>
<dbReference type="InterPro" id="IPR036291">
    <property type="entry name" value="NAD(P)-bd_dom_sf"/>
</dbReference>
<dbReference type="RefSeq" id="WP_208500079.1">
    <property type="nucleotide sequence ID" value="NZ_JAGFOA010000001.1"/>
</dbReference>
<dbReference type="InterPro" id="IPR003781">
    <property type="entry name" value="CoA-bd"/>
</dbReference>
<sequence>MSEAPGGLVACELPWAKEPVPGRTWVGPGAQARYEILRRAKTIAIVGASNNPARASYFVGTYLLSSSPYEVYFVNPRETTILGRPAYASLADLPVKPDIVDVFRRDEDLPGVAREAVEAGAQTLWLQLGSWNEEAAAIAEEGGLDVVMDRCVKIEHARFHGGLHLAGFDTGVISSKRQLLAR</sequence>
<accession>A0A939QME2</accession>
<dbReference type="PANTHER" id="PTHR33303">
    <property type="entry name" value="CYTOPLASMIC PROTEIN-RELATED"/>
    <property type="match status" value="1"/>
</dbReference>
<reference evidence="3" key="1">
    <citation type="submission" date="2021-03" db="EMBL/GenBank/DDBJ databases">
        <title>Microbacterium sp. nov., a novel actinobacterium isolated from cow dung.</title>
        <authorList>
            <person name="Zhang L."/>
        </authorList>
    </citation>
    <scope>NUCLEOTIDE SEQUENCE</scope>
    <source>
        <strain evidence="3">NEAU-LLB</strain>
    </source>
</reference>
<organism evidence="3 4">
    <name type="scientific">Microbacterium stercoris</name>
    <dbReference type="NCBI Taxonomy" id="2820289"/>
    <lineage>
        <taxon>Bacteria</taxon>
        <taxon>Bacillati</taxon>
        <taxon>Actinomycetota</taxon>
        <taxon>Actinomycetes</taxon>
        <taxon>Micrococcales</taxon>
        <taxon>Microbacteriaceae</taxon>
        <taxon>Microbacterium</taxon>
    </lineage>
</organism>
<evidence type="ECO:0000313" key="4">
    <source>
        <dbReference type="Proteomes" id="UP000680132"/>
    </source>
</evidence>
<dbReference type="PANTHER" id="PTHR33303:SF2">
    <property type="entry name" value="COA-BINDING DOMAIN-CONTAINING PROTEIN"/>
    <property type="match status" value="1"/>
</dbReference>
<dbReference type="Proteomes" id="UP000680132">
    <property type="component" value="Unassembled WGS sequence"/>
</dbReference>